<dbReference type="AlphaFoldDB" id="A0A396JI56"/>
<dbReference type="EMBL" id="PSQE01000001">
    <property type="protein sequence ID" value="RHN76834.1"/>
    <property type="molecule type" value="Genomic_DNA"/>
</dbReference>
<proteinExistence type="predicted"/>
<evidence type="ECO:0000313" key="1">
    <source>
        <dbReference type="EMBL" id="RHN76834.1"/>
    </source>
</evidence>
<dbReference type="Proteomes" id="UP000265566">
    <property type="component" value="Chromosome 1"/>
</dbReference>
<name>A0A396JI56_MEDTR</name>
<comment type="caution">
    <text evidence="1">The sequence shown here is derived from an EMBL/GenBank/DDBJ whole genome shotgun (WGS) entry which is preliminary data.</text>
</comment>
<sequence length="110" mass="12846">MSMEELLSIQDLKTCQITQNKQLCGLDILSYKIYQLNSWGIVTMNISVEKNETRKDENSQLVEISRSVIVSIFFAYLFLREWMFVDVFPFRPWGQLSLSLSSLLFPLSLK</sequence>
<organism evidence="1">
    <name type="scientific">Medicago truncatula</name>
    <name type="common">Barrel medic</name>
    <name type="synonym">Medicago tribuloides</name>
    <dbReference type="NCBI Taxonomy" id="3880"/>
    <lineage>
        <taxon>Eukaryota</taxon>
        <taxon>Viridiplantae</taxon>
        <taxon>Streptophyta</taxon>
        <taxon>Embryophyta</taxon>
        <taxon>Tracheophyta</taxon>
        <taxon>Spermatophyta</taxon>
        <taxon>Magnoliopsida</taxon>
        <taxon>eudicotyledons</taxon>
        <taxon>Gunneridae</taxon>
        <taxon>Pentapetalae</taxon>
        <taxon>rosids</taxon>
        <taxon>fabids</taxon>
        <taxon>Fabales</taxon>
        <taxon>Fabaceae</taxon>
        <taxon>Papilionoideae</taxon>
        <taxon>50 kb inversion clade</taxon>
        <taxon>NPAAA clade</taxon>
        <taxon>Hologalegina</taxon>
        <taxon>IRL clade</taxon>
        <taxon>Trifolieae</taxon>
        <taxon>Medicago</taxon>
    </lineage>
</organism>
<gene>
    <name evidence="1" type="ORF">MtrunA17_Chr1g0148201</name>
</gene>
<accession>A0A396JI56</accession>
<protein>
    <submittedName>
        <fullName evidence="1">Uncharacterized protein</fullName>
    </submittedName>
</protein>
<reference evidence="1" key="1">
    <citation type="journal article" date="2018" name="Nat. Plants">
        <title>Whole-genome landscape of Medicago truncatula symbiotic genes.</title>
        <authorList>
            <person name="Pecrix Y."/>
            <person name="Gamas P."/>
            <person name="Carrere S."/>
        </authorList>
    </citation>
    <scope>NUCLEOTIDE SEQUENCE</scope>
    <source>
        <tissue evidence="1">Leaves</tissue>
    </source>
</reference>
<dbReference type="Gramene" id="rna214">
    <property type="protein sequence ID" value="RHN76834.1"/>
    <property type="gene ID" value="gene214"/>
</dbReference>